<dbReference type="SMART" id="SM00436">
    <property type="entry name" value="TOP1Bc"/>
    <property type="match status" value="1"/>
</dbReference>
<evidence type="ECO:0000259" key="17">
    <source>
        <dbReference type="PROSITE" id="PS52039"/>
    </source>
</evidence>
<dbReference type="EMBL" id="QEFC01003472">
    <property type="protein sequence ID" value="KAE9447907.1"/>
    <property type="molecule type" value="Genomic_DNA"/>
</dbReference>
<dbReference type="InterPro" id="IPR013497">
    <property type="entry name" value="Topo_IA_cen"/>
</dbReference>
<evidence type="ECO:0000256" key="8">
    <source>
        <dbReference type="ARBA" id="ARBA00023029"/>
    </source>
</evidence>
<dbReference type="Gene3D" id="1.10.290.10">
    <property type="entry name" value="Topoisomerase I, domain 4"/>
    <property type="match status" value="1"/>
</dbReference>
<feature type="region of interest" description="Disordered" evidence="15">
    <location>
        <begin position="1253"/>
        <end position="1277"/>
    </location>
</feature>
<dbReference type="InterPro" id="IPR034149">
    <property type="entry name" value="TOPRIM_TopoI"/>
</dbReference>
<dbReference type="Pfam" id="PF01131">
    <property type="entry name" value="Topoisom_bac"/>
    <property type="match status" value="1"/>
</dbReference>
<dbReference type="Gene3D" id="3.40.50.140">
    <property type="match status" value="1"/>
</dbReference>
<keyword evidence="5" id="KW-0863">Zinc-finger</keyword>
<dbReference type="InterPro" id="IPR023405">
    <property type="entry name" value="Topo_IA_core_domain"/>
</dbReference>
<dbReference type="InterPro" id="IPR013826">
    <property type="entry name" value="Topo_IA_cen_sub3"/>
</dbReference>
<feature type="compositionally biased region" description="Basic residues" evidence="15">
    <location>
        <begin position="232"/>
        <end position="241"/>
    </location>
</feature>
<dbReference type="InterPro" id="IPR005733">
    <property type="entry name" value="TopoI_bac-type"/>
</dbReference>
<comment type="similarity">
    <text evidence="2">Belongs to the type IA topoisomerase family.</text>
</comment>
<dbReference type="InterPro" id="IPR028612">
    <property type="entry name" value="Topoisom_1_IA"/>
</dbReference>
<feature type="compositionally biased region" description="Polar residues" evidence="15">
    <location>
        <begin position="299"/>
        <end position="309"/>
    </location>
</feature>
<dbReference type="Gene3D" id="3.30.65.10">
    <property type="entry name" value="Bacterial Topoisomerase I, domain 1"/>
    <property type="match status" value="1"/>
</dbReference>
<dbReference type="NCBIfam" id="TIGR01051">
    <property type="entry name" value="topA_bact"/>
    <property type="match status" value="1"/>
</dbReference>
<comment type="caution">
    <text evidence="18">The sequence shown here is derived from an EMBL/GenBank/DDBJ whole genome shotgun (WGS) entry which is preliminary data.</text>
</comment>
<dbReference type="GO" id="GO:0005694">
    <property type="term" value="C:chromosome"/>
    <property type="evidence" value="ECO:0007669"/>
    <property type="project" value="InterPro"/>
</dbReference>
<dbReference type="InterPro" id="IPR023406">
    <property type="entry name" value="Topo_IA_AS"/>
</dbReference>
<dbReference type="InterPro" id="IPR003601">
    <property type="entry name" value="Topo_IA_2"/>
</dbReference>
<evidence type="ECO:0000256" key="4">
    <source>
        <dbReference type="ARBA" id="ARBA00022723"/>
    </source>
</evidence>
<feature type="region of interest" description="Disordered" evidence="15">
    <location>
        <begin position="203"/>
        <end position="364"/>
    </location>
</feature>
<feature type="domain" description="Toprim" evidence="16">
    <location>
        <begin position="370"/>
        <end position="485"/>
    </location>
</feature>
<dbReference type="Proteomes" id="UP000428333">
    <property type="component" value="Linkage Group LG12"/>
</dbReference>
<feature type="compositionally biased region" description="Polar residues" evidence="15">
    <location>
        <begin position="336"/>
        <end position="346"/>
    </location>
</feature>
<evidence type="ECO:0000256" key="12">
    <source>
        <dbReference type="ARBA" id="ARBA00031985"/>
    </source>
</evidence>
<dbReference type="SUPFAM" id="SSF56712">
    <property type="entry name" value="Prokaryotic type I DNA topoisomerase"/>
    <property type="match status" value="1"/>
</dbReference>
<dbReference type="PRINTS" id="PR00417">
    <property type="entry name" value="PRTPISMRASEI"/>
</dbReference>
<keyword evidence="10" id="KW-0413">Isomerase</keyword>
<dbReference type="PROSITE" id="PS50880">
    <property type="entry name" value="TOPRIM"/>
    <property type="match status" value="1"/>
</dbReference>
<dbReference type="SMART" id="SM00437">
    <property type="entry name" value="TOP1Ac"/>
    <property type="match status" value="1"/>
</dbReference>
<feature type="region of interest" description="Disordered" evidence="15">
    <location>
        <begin position="179"/>
        <end position="198"/>
    </location>
</feature>
<dbReference type="OrthoDB" id="430051at2759"/>
<evidence type="ECO:0000256" key="13">
    <source>
        <dbReference type="ARBA" id="ARBA00032235"/>
    </source>
</evidence>
<dbReference type="HAMAP" id="MF_00952">
    <property type="entry name" value="Topoisom_1_prok"/>
    <property type="match status" value="1"/>
</dbReference>
<dbReference type="EC" id="5.6.2.1" evidence="3"/>
<evidence type="ECO:0000256" key="11">
    <source>
        <dbReference type="ARBA" id="ARBA00030003"/>
    </source>
</evidence>
<feature type="domain" description="Topo IA-type catalytic" evidence="17">
    <location>
        <begin position="501"/>
        <end position="953"/>
    </location>
</feature>
<dbReference type="PROSITE" id="PS00396">
    <property type="entry name" value="TOPO_IA_1"/>
    <property type="match status" value="1"/>
</dbReference>
<dbReference type="Gene3D" id="1.10.460.10">
    <property type="entry name" value="Topoisomerase I, domain 2"/>
    <property type="match status" value="1"/>
</dbReference>
<dbReference type="InterPro" id="IPR013825">
    <property type="entry name" value="Topo_IA_cen_sub2"/>
</dbReference>
<feature type="compositionally biased region" description="Polar residues" evidence="15">
    <location>
        <begin position="245"/>
        <end position="254"/>
    </location>
</feature>
<dbReference type="GO" id="GO:0006265">
    <property type="term" value="P:DNA topological change"/>
    <property type="evidence" value="ECO:0007669"/>
    <property type="project" value="InterPro"/>
</dbReference>
<name>A0A6A4KY83_9ERIC</name>
<keyword evidence="8" id="KW-0799">Topoisomerase</keyword>
<dbReference type="PANTHER" id="PTHR42785:SF1">
    <property type="entry name" value="DNA TOPOISOMERASE"/>
    <property type="match status" value="1"/>
</dbReference>
<dbReference type="AlphaFoldDB" id="A0A6A4KY83"/>
<sequence length="1277" mass="141211">MLFTFSLSFCGTCHVELLQLQSRVLQHYSCPYLQNSAFFIGRKYEKCFQIRFRKLDVSCVIKSNQPGVISEGSPTSRNSDGCRWAITSQPQFKLGHSCIMMPLNLAGYGLISPCTGKRYFSHIQGPTMKKNDGVGVIDGRISGITSGFKVSNKDGKQAKSLAAYKRTVSGRVRVAASTQALGMNDPKAKKSAIKDPNMVSSNEQLVGEGKDDASSVSSLPVGINNQVSKVRGNQKRQSRSKKSNEQCSDTNSASDAAAQTGGSVRVSQAKTSKSAKKNQPSASAKNNSIGETPIEEPDSSISTKQQSVRTVEKSRRKGKSTKEANSIVKARVPPASSGNELVQKQVNPAGGKSKPRGQRKLPVLQPPKGKSVVVVESATKAKVIQGYLGDMFEVLPSYGHVRDLAARSGSVRPDNDFSMIWEVSSDASTHLKSIKVALSGAENLILASDPDREGEAIAWHIIETLQQQDALREDMTVVRVVFNEITESSVKSALQAPRDIDVNLVHAYLARRALDYLIGFNISPLLWRKLPGCQSAGRVQSAALSLICDREKDIDEFKSQEYWTVEVEFNISDLGSVTSEFSFSSYLTHFNSEKLNQLSVSSHAEAKDIEEKINSSNFEVVGLERKKNRKNPLPPFITSTLQQEAANKLHFSAASTMRLAQKLYEGVQLSNGTAAGLITYMRTDGLHISDEAAKDIRSLVIDRYGDDFATQSARKYLNKVKNAQEAHEAIRPTDIRRLPSKLVGILDEDSLKLYTLIWARTMASQIKSATIDQIQVDIGNADQSIALRSTCSKVGFLGYLAAYEDIEAKTIRSNANGGCDKIETFKVLDNLKRGDSLYLGEVELTQHHTQPPPRYNEGSLVKKLEELGIGRPSTYASTIKVLKDRNYVTVKSRVLYPQFRGRMVSAFLSHHFSEVTNYSFTADMESELDNISTGSTEWKGLLGDYWTRFRKYCDLAASVHIHQVEKMLENTFGDLLFASLPDKSRTCPSCLEGTLVFKVSRFGAGYFLGCDKHPQCKFIAKTLYRDDNEEVTSQNNPTAVEPKLIGLHPGSNDKILLKKGPYGFYLQLGEDSKGCVPKRASVSQVRICLTCMHLVVVLASMTMRWDLIMGSRFQVVVLLLLDGSDVRGIMLASVLNFLQTVLIQQFMLRRDLDISPKMVPKCSSMDSDQQSETKIGNLKVKDVDSITLEVAIELLRYPVMLGNHPDSRQPVMLKLARFGFSIGHQRTSVSIPKEIKPEDITLEKALELLLTKKVKGRRQPKSKPKSKPKLKEAIKAV</sequence>
<dbReference type="InterPro" id="IPR006171">
    <property type="entry name" value="TOPRIM_dom"/>
</dbReference>
<comment type="catalytic activity">
    <reaction evidence="1">
        <text>ATP-independent breakage of single-stranded DNA, followed by passage and rejoining.</text>
        <dbReference type="EC" id="5.6.2.1"/>
    </reaction>
</comment>
<evidence type="ECO:0000256" key="9">
    <source>
        <dbReference type="ARBA" id="ARBA00023125"/>
    </source>
</evidence>
<evidence type="ECO:0000313" key="18">
    <source>
        <dbReference type="EMBL" id="KAE9447907.1"/>
    </source>
</evidence>
<dbReference type="Pfam" id="PF01396">
    <property type="entry name" value="Zn_ribbon_Top1"/>
    <property type="match status" value="1"/>
</dbReference>
<dbReference type="GO" id="GO:0003917">
    <property type="term" value="F:DNA topoisomerase type I (single strand cut, ATP-independent) activity"/>
    <property type="evidence" value="ECO:0007669"/>
    <property type="project" value="UniProtKB-EC"/>
</dbReference>
<organism evidence="18 19">
    <name type="scientific">Rhododendron williamsianum</name>
    <dbReference type="NCBI Taxonomy" id="262921"/>
    <lineage>
        <taxon>Eukaryota</taxon>
        <taxon>Viridiplantae</taxon>
        <taxon>Streptophyta</taxon>
        <taxon>Embryophyta</taxon>
        <taxon>Tracheophyta</taxon>
        <taxon>Spermatophyta</taxon>
        <taxon>Magnoliopsida</taxon>
        <taxon>eudicotyledons</taxon>
        <taxon>Gunneridae</taxon>
        <taxon>Pentapetalae</taxon>
        <taxon>asterids</taxon>
        <taxon>Ericales</taxon>
        <taxon>Ericaceae</taxon>
        <taxon>Ericoideae</taxon>
        <taxon>Rhodoreae</taxon>
        <taxon>Rhododendron</taxon>
    </lineage>
</organism>
<dbReference type="Gene3D" id="2.70.20.10">
    <property type="entry name" value="Topoisomerase I, domain 3"/>
    <property type="match status" value="1"/>
</dbReference>
<protein>
    <recommendedName>
        <fullName evidence="3">DNA topoisomerase</fullName>
        <ecNumber evidence="3">5.6.2.1</ecNumber>
    </recommendedName>
    <alternativeName>
        <fullName evidence="14">Omega-protein</fullName>
    </alternativeName>
    <alternativeName>
        <fullName evidence="13">Relaxing enzyme</fullName>
    </alternativeName>
    <alternativeName>
        <fullName evidence="11">Swivelase</fullName>
    </alternativeName>
    <alternativeName>
        <fullName evidence="12">Untwisting enzyme</fullName>
    </alternativeName>
</protein>
<accession>A0A6A4KY83</accession>
<keyword evidence="7" id="KW-0460">Magnesium</keyword>
<dbReference type="SMART" id="SM00493">
    <property type="entry name" value="TOPRIM"/>
    <property type="match status" value="1"/>
</dbReference>
<dbReference type="InterPro" id="IPR013498">
    <property type="entry name" value="Topo_IA_Znf"/>
</dbReference>
<evidence type="ECO:0000256" key="1">
    <source>
        <dbReference type="ARBA" id="ARBA00000213"/>
    </source>
</evidence>
<evidence type="ECO:0000256" key="7">
    <source>
        <dbReference type="ARBA" id="ARBA00022842"/>
    </source>
</evidence>
<evidence type="ECO:0000256" key="5">
    <source>
        <dbReference type="ARBA" id="ARBA00022771"/>
    </source>
</evidence>
<feature type="compositionally biased region" description="Basic residues" evidence="15">
    <location>
        <begin position="1253"/>
        <end position="1268"/>
    </location>
</feature>
<gene>
    <name evidence="18" type="ORF">C3L33_20205</name>
</gene>
<feature type="compositionally biased region" description="Polar residues" evidence="15">
    <location>
        <begin position="260"/>
        <end position="290"/>
    </location>
</feature>
<evidence type="ECO:0000259" key="16">
    <source>
        <dbReference type="PROSITE" id="PS50880"/>
    </source>
</evidence>
<dbReference type="PROSITE" id="PS52039">
    <property type="entry name" value="TOPO_IA_2"/>
    <property type="match status" value="1"/>
</dbReference>
<evidence type="ECO:0000313" key="19">
    <source>
        <dbReference type="Proteomes" id="UP000428333"/>
    </source>
</evidence>
<dbReference type="GO" id="GO:0003677">
    <property type="term" value="F:DNA binding"/>
    <property type="evidence" value="ECO:0007669"/>
    <property type="project" value="UniProtKB-KW"/>
</dbReference>
<evidence type="ECO:0000256" key="3">
    <source>
        <dbReference type="ARBA" id="ARBA00012891"/>
    </source>
</evidence>
<evidence type="ECO:0000256" key="2">
    <source>
        <dbReference type="ARBA" id="ARBA00009446"/>
    </source>
</evidence>
<dbReference type="InterPro" id="IPR025589">
    <property type="entry name" value="Toprim_C_rpt"/>
</dbReference>
<dbReference type="InterPro" id="IPR013824">
    <property type="entry name" value="Topo_IA_cen_sub1"/>
</dbReference>
<keyword evidence="4" id="KW-0479">Metal-binding</keyword>
<dbReference type="Pfam" id="PF13368">
    <property type="entry name" value="Toprim_C_rpt"/>
    <property type="match status" value="1"/>
</dbReference>
<feature type="non-terminal residue" evidence="18">
    <location>
        <position position="1"/>
    </location>
</feature>
<dbReference type="InterPro" id="IPR003602">
    <property type="entry name" value="Topo_IA_DNA-bd_dom"/>
</dbReference>
<dbReference type="CDD" id="cd03363">
    <property type="entry name" value="TOPRIM_TopoIA_TopoI"/>
    <property type="match status" value="1"/>
</dbReference>
<dbReference type="GO" id="GO:0008270">
    <property type="term" value="F:zinc ion binding"/>
    <property type="evidence" value="ECO:0007669"/>
    <property type="project" value="UniProtKB-KW"/>
</dbReference>
<keyword evidence="6" id="KW-0862">Zinc</keyword>
<evidence type="ECO:0000256" key="14">
    <source>
        <dbReference type="ARBA" id="ARBA00032877"/>
    </source>
</evidence>
<evidence type="ECO:0000256" key="6">
    <source>
        <dbReference type="ARBA" id="ARBA00022833"/>
    </source>
</evidence>
<dbReference type="Pfam" id="PF01751">
    <property type="entry name" value="Toprim"/>
    <property type="match status" value="1"/>
</dbReference>
<feature type="compositionally biased region" description="Polar residues" evidence="15">
    <location>
        <begin position="214"/>
        <end position="228"/>
    </location>
</feature>
<dbReference type="CDD" id="cd00186">
    <property type="entry name" value="TOP1Ac"/>
    <property type="match status" value="1"/>
</dbReference>
<evidence type="ECO:0000256" key="15">
    <source>
        <dbReference type="SAM" id="MobiDB-lite"/>
    </source>
</evidence>
<dbReference type="PANTHER" id="PTHR42785">
    <property type="entry name" value="DNA TOPOISOMERASE, TYPE IA, CORE"/>
    <property type="match status" value="1"/>
</dbReference>
<keyword evidence="9" id="KW-0238">DNA-binding</keyword>
<evidence type="ECO:0000256" key="10">
    <source>
        <dbReference type="ARBA" id="ARBA00023235"/>
    </source>
</evidence>
<proteinExistence type="inferred from homology"/>
<dbReference type="InterPro" id="IPR000380">
    <property type="entry name" value="Topo_IA"/>
</dbReference>
<keyword evidence="19" id="KW-1185">Reference proteome</keyword>
<reference evidence="18 19" key="1">
    <citation type="journal article" date="2019" name="Genome Biol. Evol.">
        <title>The Rhododendron genome and chromosomal organization provide insight into shared whole-genome duplications across the heath family (Ericaceae).</title>
        <authorList>
            <person name="Soza V.L."/>
            <person name="Lindsley D."/>
            <person name="Waalkes A."/>
            <person name="Ramage E."/>
            <person name="Patwardhan R.P."/>
            <person name="Burton J.N."/>
            <person name="Adey A."/>
            <person name="Kumar A."/>
            <person name="Qiu R."/>
            <person name="Shendure J."/>
            <person name="Hall B."/>
        </authorList>
    </citation>
    <scope>NUCLEOTIDE SEQUENCE [LARGE SCALE GENOMIC DNA]</scope>
    <source>
        <strain evidence="18">RSF 1966-606</strain>
    </source>
</reference>